<evidence type="ECO:0000256" key="11">
    <source>
        <dbReference type="ARBA" id="ARBA00037877"/>
    </source>
</evidence>
<keyword evidence="2" id="KW-0813">Transport</keyword>
<dbReference type="SMART" id="SM01117">
    <property type="entry name" value="Cyt-b5"/>
    <property type="match status" value="1"/>
</dbReference>
<dbReference type="EMBL" id="JABFTP020000001">
    <property type="protein sequence ID" value="KAL3267053.1"/>
    <property type="molecule type" value="Genomic_DNA"/>
</dbReference>
<evidence type="ECO:0000256" key="12">
    <source>
        <dbReference type="ARBA" id="ARBA00038168"/>
    </source>
</evidence>
<evidence type="ECO:0000313" key="17">
    <source>
        <dbReference type="EMBL" id="KAL3267053.1"/>
    </source>
</evidence>
<dbReference type="AlphaFoldDB" id="A0ABD2ML14"/>
<evidence type="ECO:0000256" key="3">
    <source>
        <dbReference type="ARBA" id="ARBA00022617"/>
    </source>
</evidence>
<evidence type="ECO:0000256" key="10">
    <source>
        <dbReference type="ARBA" id="ARBA00023136"/>
    </source>
</evidence>
<feature type="compositionally biased region" description="Polar residues" evidence="15">
    <location>
        <begin position="89"/>
        <end position="98"/>
    </location>
</feature>
<dbReference type="GO" id="GO:0005789">
    <property type="term" value="C:endoplasmic reticulum membrane"/>
    <property type="evidence" value="ECO:0007669"/>
    <property type="project" value="UniProtKB-SubCell"/>
</dbReference>
<evidence type="ECO:0000256" key="7">
    <source>
        <dbReference type="ARBA" id="ARBA00022848"/>
    </source>
</evidence>
<dbReference type="PROSITE" id="PS50255">
    <property type="entry name" value="CYTOCHROME_B5_2"/>
    <property type="match status" value="1"/>
</dbReference>
<evidence type="ECO:0000256" key="1">
    <source>
        <dbReference type="ARBA" id="ARBA00004131"/>
    </source>
</evidence>
<comment type="subcellular location">
    <subcellularLocation>
        <location evidence="1">Endoplasmic reticulum membrane</location>
        <topology evidence="1">Single-pass membrane protein</topology>
        <orientation evidence="1">Cytoplasmic side</orientation>
    </subcellularLocation>
    <subcellularLocation>
        <location evidence="11">Microsome membrane</location>
        <topology evidence="11">Single-pass membrane protein</topology>
        <orientation evidence="11">Cytoplasmic side</orientation>
    </subcellularLocation>
</comment>
<dbReference type="PANTHER" id="PTHR19359:SF150">
    <property type="entry name" value="CYTOCHROME B5"/>
    <property type="match status" value="1"/>
</dbReference>
<dbReference type="Proteomes" id="UP001516400">
    <property type="component" value="Unassembled WGS sequence"/>
</dbReference>
<evidence type="ECO:0000256" key="5">
    <source>
        <dbReference type="ARBA" id="ARBA00022723"/>
    </source>
</evidence>
<dbReference type="SUPFAM" id="SSF55856">
    <property type="entry name" value="Cytochrome b5-like heme/steroid binding domain"/>
    <property type="match status" value="1"/>
</dbReference>
<keyword evidence="5 14" id="KW-0479">Metal-binding</keyword>
<keyword evidence="6" id="KW-0256">Endoplasmic reticulum</keyword>
<comment type="similarity">
    <text evidence="12 14">Belongs to the cytochrome b5 family.</text>
</comment>
<evidence type="ECO:0000256" key="14">
    <source>
        <dbReference type="RuleBase" id="RU362121"/>
    </source>
</evidence>
<keyword evidence="4" id="KW-0812">Transmembrane</keyword>
<dbReference type="PANTHER" id="PTHR19359">
    <property type="entry name" value="CYTOCHROME B5"/>
    <property type="match status" value="1"/>
</dbReference>
<reference evidence="17 18" key="1">
    <citation type="journal article" date="2021" name="BMC Biol.">
        <title>Horizontally acquired antibacterial genes associated with adaptive radiation of ladybird beetles.</title>
        <authorList>
            <person name="Li H.S."/>
            <person name="Tang X.F."/>
            <person name="Huang Y.H."/>
            <person name="Xu Z.Y."/>
            <person name="Chen M.L."/>
            <person name="Du X.Y."/>
            <person name="Qiu B.Y."/>
            <person name="Chen P.T."/>
            <person name="Zhang W."/>
            <person name="Slipinski A."/>
            <person name="Escalona H.E."/>
            <person name="Waterhouse R.M."/>
            <person name="Zwick A."/>
            <person name="Pang H."/>
        </authorList>
    </citation>
    <scope>NUCLEOTIDE SEQUENCE [LARGE SCALE GENOMIC DNA]</scope>
    <source>
        <strain evidence="17">SYSU2018</strain>
    </source>
</reference>
<sequence>MTETSYFSREEVSKNDGKNTSKIWLIIKEGVYDVTSYLEEHPGGRELLEEHAGKDATKAFNDNGHSSDARKKLESFRIGQLQADDLKNLGSSKTSTSAPRVVEHTEPAQKKSCMSTISCGLCG</sequence>
<organism evidence="17 18">
    <name type="scientific">Cryptolaemus montrouzieri</name>
    <dbReference type="NCBI Taxonomy" id="559131"/>
    <lineage>
        <taxon>Eukaryota</taxon>
        <taxon>Metazoa</taxon>
        <taxon>Ecdysozoa</taxon>
        <taxon>Arthropoda</taxon>
        <taxon>Hexapoda</taxon>
        <taxon>Insecta</taxon>
        <taxon>Pterygota</taxon>
        <taxon>Neoptera</taxon>
        <taxon>Endopterygota</taxon>
        <taxon>Coleoptera</taxon>
        <taxon>Polyphaga</taxon>
        <taxon>Cucujiformia</taxon>
        <taxon>Coccinelloidea</taxon>
        <taxon>Coccinellidae</taxon>
        <taxon>Scymninae</taxon>
        <taxon>Scymnini</taxon>
        <taxon>Cryptolaemus</taxon>
    </lineage>
</organism>
<evidence type="ECO:0000256" key="13">
    <source>
        <dbReference type="ARBA" id="ARBA00039806"/>
    </source>
</evidence>
<keyword evidence="8" id="KW-0249">Electron transport</keyword>
<dbReference type="PROSITE" id="PS00191">
    <property type="entry name" value="CYTOCHROME_B5_1"/>
    <property type="match status" value="1"/>
</dbReference>
<evidence type="ECO:0000256" key="9">
    <source>
        <dbReference type="ARBA" id="ARBA00023004"/>
    </source>
</evidence>
<evidence type="ECO:0000256" key="4">
    <source>
        <dbReference type="ARBA" id="ARBA00022692"/>
    </source>
</evidence>
<evidence type="ECO:0000256" key="2">
    <source>
        <dbReference type="ARBA" id="ARBA00022448"/>
    </source>
</evidence>
<evidence type="ECO:0000256" key="8">
    <source>
        <dbReference type="ARBA" id="ARBA00022982"/>
    </source>
</evidence>
<dbReference type="InterPro" id="IPR001199">
    <property type="entry name" value="Cyt_B5-like_heme/steroid-bd"/>
</dbReference>
<dbReference type="Pfam" id="PF00173">
    <property type="entry name" value="Cyt-b5"/>
    <property type="match status" value="1"/>
</dbReference>
<dbReference type="InterPro" id="IPR036400">
    <property type="entry name" value="Cyt_B5-like_heme/steroid_sf"/>
</dbReference>
<dbReference type="InterPro" id="IPR018506">
    <property type="entry name" value="Cyt_B5_heme-BS"/>
</dbReference>
<dbReference type="GO" id="GO:0020037">
    <property type="term" value="F:heme binding"/>
    <property type="evidence" value="ECO:0007669"/>
    <property type="project" value="UniProtKB-UniRule"/>
</dbReference>
<dbReference type="InterPro" id="IPR050668">
    <property type="entry name" value="Cytochrome_b5"/>
</dbReference>
<dbReference type="Gene3D" id="3.10.120.10">
    <property type="entry name" value="Cytochrome b5-like heme/steroid binding domain"/>
    <property type="match status" value="1"/>
</dbReference>
<proteinExistence type="inferred from homology"/>
<feature type="region of interest" description="Disordered" evidence="15">
    <location>
        <begin position="87"/>
        <end position="109"/>
    </location>
</feature>
<keyword evidence="7" id="KW-0492">Microsome</keyword>
<dbReference type="GO" id="GO:0046872">
    <property type="term" value="F:metal ion binding"/>
    <property type="evidence" value="ECO:0007669"/>
    <property type="project" value="UniProtKB-UniRule"/>
</dbReference>
<gene>
    <name evidence="17" type="ORF">HHI36_011195</name>
</gene>
<dbReference type="FunFam" id="3.10.120.10:FF:000002">
    <property type="entry name" value="Cytochrome b5 type B"/>
    <property type="match status" value="1"/>
</dbReference>
<protein>
    <recommendedName>
        <fullName evidence="13">Cytochrome b5</fullName>
    </recommendedName>
</protein>
<keyword evidence="9 14" id="KW-0408">Iron</keyword>
<dbReference type="PRINTS" id="PR00363">
    <property type="entry name" value="CYTOCHROMEB5"/>
</dbReference>
<keyword evidence="3 14" id="KW-0349">Heme</keyword>
<accession>A0ABD2ML14</accession>
<name>A0ABD2ML14_9CUCU</name>
<evidence type="ECO:0000256" key="15">
    <source>
        <dbReference type="SAM" id="MobiDB-lite"/>
    </source>
</evidence>
<keyword evidence="10" id="KW-0472">Membrane</keyword>
<keyword evidence="18" id="KW-1185">Reference proteome</keyword>
<feature type="domain" description="Cytochrome b5 heme-binding" evidence="16">
    <location>
        <begin position="4"/>
        <end position="82"/>
    </location>
</feature>
<evidence type="ECO:0000259" key="16">
    <source>
        <dbReference type="PROSITE" id="PS50255"/>
    </source>
</evidence>
<evidence type="ECO:0000313" key="18">
    <source>
        <dbReference type="Proteomes" id="UP001516400"/>
    </source>
</evidence>
<evidence type="ECO:0000256" key="6">
    <source>
        <dbReference type="ARBA" id="ARBA00022824"/>
    </source>
</evidence>
<comment type="caution">
    <text evidence="17">The sequence shown here is derived from an EMBL/GenBank/DDBJ whole genome shotgun (WGS) entry which is preliminary data.</text>
</comment>